<keyword evidence="4" id="KW-1185">Reference proteome</keyword>
<feature type="transmembrane region" description="Helical" evidence="2">
    <location>
        <begin position="12"/>
        <end position="37"/>
    </location>
</feature>
<proteinExistence type="predicted"/>
<gene>
    <name evidence="3" type="ORF">BJ981_000537</name>
</gene>
<evidence type="ECO:0000313" key="3">
    <source>
        <dbReference type="EMBL" id="MBB5624838.1"/>
    </source>
</evidence>
<keyword evidence="2" id="KW-0812">Transmembrane</keyword>
<dbReference type="Proteomes" id="UP000588112">
    <property type="component" value="Unassembled WGS sequence"/>
</dbReference>
<accession>A0A7W8Z0E2</accession>
<dbReference type="AlphaFoldDB" id="A0A7W8Z0E2"/>
<protein>
    <submittedName>
        <fullName evidence="3">Uncharacterized protein</fullName>
    </submittedName>
</protein>
<sequence>MSSLTAHPDSGLVSRISTVVVSAAVAFGIAAAGYTAVNSGTTWDSHSRVAALGTTWDVAPAGTTWDSAPADGTGTTWDSAPARTNGTTWD</sequence>
<dbReference type="EMBL" id="JACHBR010000001">
    <property type="protein sequence ID" value="MBB5624838.1"/>
    <property type="molecule type" value="Genomic_DNA"/>
</dbReference>
<keyword evidence="2" id="KW-1133">Transmembrane helix</keyword>
<evidence type="ECO:0000256" key="2">
    <source>
        <dbReference type="SAM" id="Phobius"/>
    </source>
</evidence>
<name>A0A7W8Z0E2_9ACTN</name>
<feature type="compositionally biased region" description="Polar residues" evidence="1">
    <location>
        <begin position="73"/>
        <end position="90"/>
    </location>
</feature>
<evidence type="ECO:0000256" key="1">
    <source>
        <dbReference type="SAM" id="MobiDB-lite"/>
    </source>
</evidence>
<reference evidence="3 4" key="1">
    <citation type="submission" date="2020-08" db="EMBL/GenBank/DDBJ databases">
        <title>Sequencing the genomes of 1000 actinobacteria strains.</title>
        <authorList>
            <person name="Klenk H.-P."/>
        </authorList>
    </citation>
    <scope>NUCLEOTIDE SEQUENCE [LARGE SCALE GENOMIC DNA]</scope>
    <source>
        <strain evidence="3 4">DSM 45790</strain>
    </source>
</reference>
<organism evidence="3 4">
    <name type="scientific">Sphaerisporangium krabiense</name>
    <dbReference type="NCBI Taxonomy" id="763782"/>
    <lineage>
        <taxon>Bacteria</taxon>
        <taxon>Bacillati</taxon>
        <taxon>Actinomycetota</taxon>
        <taxon>Actinomycetes</taxon>
        <taxon>Streptosporangiales</taxon>
        <taxon>Streptosporangiaceae</taxon>
        <taxon>Sphaerisporangium</taxon>
    </lineage>
</organism>
<comment type="caution">
    <text evidence="3">The sequence shown here is derived from an EMBL/GenBank/DDBJ whole genome shotgun (WGS) entry which is preliminary data.</text>
</comment>
<dbReference type="RefSeq" id="WP_184616454.1">
    <property type="nucleotide sequence ID" value="NZ_BOOS01000066.1"/>
</dbReference>
<evidence type="ECO:0000313" key="4">
    <source>
        <dbReference type="Proteomes" id="UP000588112"/>
    </source>
</evidence>
<feature type="region of interest" description="Disordered" evidence="1">
    <location>
        <begin position="60"/>
        <end position="90"/>
    </location>
</feature>
<keyword evidence="2" id="KW-0472">Membrane</keyword>